<accession>A0ABZ2FXM8</accession>
<sequence length="51" mass="5827">MAELHKRLKAEGFENLDPHIGGLGTKRQLRSLFNAGQGVHSNWNRKQAEER</sequence>
<keyword evidence="2" id="KW-1185">Reference proteome</keyword>
<evidence type="ECO:0000313" key="1">
    <source>
        <dbReference type="EMBL" id="WWM69410.1"/>
    </source>
</evidence>
<dbReference type="RefSeq" id="WP_338501428.1">
    <property type="nucleotide sequence ID" value="NZ_CP145607.1"/>
</dbReference>
<protein>
    <submittedName>
        <fullName evidence="1">Uncharacterized protein</fullName>
    </submittedName>
</protein>
<reference evidence="1 2" key="1">
    <citation type="submission" date="2024-02" db="EMBL/GenBank/DDBJ databases">
        <title>Full genome sequence of Sphingomonas kaistensis.</title>
        <authorList>
            <person name="Poletto B.L."/>
            <person name="Silva G."/>
            <person name="Galante D."/>
            <person name="Campos K.R."/>
            <person name="Santos M.B.N."/>
            <person name="Sacchi C.T."/>
        </authorList>
    </citation>
    <scope>NUCLEOTIDE SEQUENCE [LARGE SCALE GENOMIC DNA]</scope>
    <source>
        <strain evidence="1 2">MA4R</strain>
    </source>
</reference>
<evidence type="ECO:0000313" key="2">
    <source>
        <dbReference type="Proteomes" id="UP001382935"/>
    </source>
</evidence>
<name>A0ABZ2FXM8_9SPHN</name>
<dbReference type="EMBL" id="CP145607">
    <property type="protein sequence ID" value="WWM69410.1"/>
    <property type="molecule type" value="Genomic_DNA"/>
</dbReference>
<dbReference type="Proteomes" id="UP001382935">
    <property type="component" value="Chromosome"/>
</dbReference>
<proteinExistence type="predicted"/>
<organism evidence="1 2">
    <name type="scientific">Sphingomonas kaistensis</name>
    <dbReference type="NCBI Taxonomy" id="298708"/>
    <lineage>
        <taxon>Bacteria</taxon>
        <taxon>Pseudomonadati</taxon>
        <taxon>Pseudomonadota</taxon>
        <taxon>Alphaproteobacteria</taxon>
        <taxon>Sphingomonadales</taxon>
        <taxon>Sphingomonadaceae</taxon>
        <taxon>Sphingomonas</taxon>
    </lineage>
</organism>
<gene>
    <name evidence="1" type="ORF">V6R86_01520</name>
</gene>